<dbReference type="InterPro" id="IPR016032">
    <property type="entry name" value="Sig_transdc_resp-reg_C-effctor"/>
</dbReference>
<dbReference type="Proteomes" id="UP000000329">
    <property type="component" value="Chromosome"/>
</dbReference>
<dbReference type="GeneID" id="29391710"/>
<dbReference type="GO" id="GO:0000160">
    <property type="term" value="P:phosphorelay signal transduction system"/>
    <property type="evidence" value="ECO:0007669"/>
    <property type="project" value="UniProtKB-KW"/>
</dbReference>
<dbReference type="CDD" id="cd17537">
    <property type="entry name" value="REC_FixJ"/>
    <property type="match status" value="1"/>
</dbReference>
<dbReference type="GO" id="GO:0006355">
    <property type="term" value="P:regulation of DNA-templated transcription"/>
    <property type="evidence" value="ECO:0007669"/>
    <property type="project" value="InterPro"/>
</dbReference>
<dbReference type="InterPro" id="IPR011006">
    <property type="entry name" value="CheY-like_superfamily"/>
</dbReference>
<keyword evidence="1 6" id="KW-0597">Phosphoprotein</keyword>
<dbReference type="CDD" id="cd06170">
    <property type="entry name" value="LuxR_C_like"/>
    <property type="match status" value="1"/>
</dbReference>
<dbReference type="PROSITE" id="PS50043">
    <property type="entry name" value="HTH_LUXR_2"/>
    <property type="match status" value="1"/>
</dbReference>
<reference evidence="10 11" key="1">
    <citation type="submission" date="2010-04" db="EMBL/GenBank/DDBJ databases">
        <title>The genome of Herbaspirillum seropedicae SmR1, an endophytic, nitrogen-fixing, plant-growth promoting beta-Proteobacteria.</title>
        <authorList>
            <person name="Pedrosa F.O."/>
            <person name="Monteiro R.A."/>
            <person name="Wassem R."/>
            <person name="Cruz L.M."/>
            <person name="Ayub R.A."/>
            <person name="Colauto N.B."/>
            <person name="Fernandez M.A."/>
            <person name="Fungaro M.H.P."/>
            <person name="Grisard E.C."/>
            <person name="Hungria M."/>
            <person name="Madeira H.M.F."/>
            <person name="Nodari R.O."/>
            <person name="Osaku C.A."/>
            <person name="Petzl-Erler M.L."/>
            <person name="Terenzi H."/>
            <person name="Vieira L.G.E."/>
            <person name="Almeida M.I.M."/>
            <person name="Alves L.R."/>
            <person name="Arantes O.M.N."/>
            <person name="Balsanelli E."/>
            <person name="Barcellos F.G."/>
            <person name="Baura V.A."/>
            <person name="Binde D.R."/>
            <person name="Campo R.J."/>
            <person name="Chubatsu L.S."/>
            <person name="Chueire L.M.O."/>
            <person name="Ciferri R.R."/>
            <person name="Correa L.C."/>
            <person name="da Conceicao Silva J.L."/>
            <person name="Dabul A.N.G."/>
            <person name="Dambros B.P."/>
            <person name="Faoro H."/>
            <person name="Favetti A."/>
            <person name="Friedermann G."/>
            <person name="Furlaneto M.C."/>
            <person name="Gasques L.S."/>
            <person name="Gimenes C.C.T."/>
            <person name="Gioppo N.M.R."/>
            <person name="Glienke-Blanco C."/>
            <person name="Godoy L.P."/>
            <person name="Guerra M.P."/>
            <person name="Karp S."/>
            <person name="Kava-Cordeiro V."/>
            <person name="Margarido V.P."/>
            <person name="Mathioni S.M."/>
            <person name="Menck-Soares M.A."/>
            <person name="Murace N.K."/>
            <person name="Nicolas M.F."/>
            <person name="Oliveira C.E.C."/>
            <person name="Pagnan N.A.B."/>
            <person name="Pamphile J.A."/>
            <person name="Patussi E.V."/>
            <person name="Pereira L.F.P."/>
            <person name="Pereira-Ferrari L."/>
            <person name="Pinto F.G.S."/>
            <person name="Precoma C."/>
            <person name="Prioli A.J."/>
            <person name="Prioli S.M.A.P."/>
            <person name="Raittz R.T."/>
            <person name="Ramos H.J.O."/>
            <person name="Ribeiro E.M.S.F."/>
            <person name="Rigo L.U."/>
            <person name="Rocha C.L.M.S.C."/>
            <person name="Rocha S.N."/>
            <person name="Santos K."/>
            <person name="Satori D."/>
            <person name="Silva A.G."/>
            <person name="Simao R.C.G."/>
            <person name="Soares M.A.M."/>
            <person name="Souza E.M."/>
            <person name="Steffens M.B.R."/>
            <person name="Steindel M."/>
            <person name="Tadra-Sfeir M.Z."/>
            <person name="Takahashi E.K."/>
            <person name="Torres R.A."/>
            <person name="Valle J.S."/>
            <person name="Vernal J.I."/>
            <person name="Vilas-Boas L.A."/>
            <person name="Watanabe M.A.E."/>
            <person name="Weiss V.A."/>
            <person name="Yates M.A."/>
            <person name="Souza E.M."/>
        </authorList>
    </citation>
    <scope>NUCLEOTIDE SEQUENCE [LARGE SCALE GENOMIC DNA]</scope>
    <source>
        <strain evidence="10 11">SmR1</strain>
    </source>
</reference>
<dbReference type="FunFam" id="3.40.50.2300:FF:000018">
    <property type="entry name" value="DNA-binding transcriptional regulator NtrC"/>
    <property type="match status" value="1"/>
</dbReference>
<evidence type="ECO:0000256" key="4">
    <source>
        <dbReference type="ARBA" id="ARBA00023125"/>
    </source>
</evidence>
<dbReference type="OrthoDB" id="9802186at2"/>
<evidence type="ECO:0000256" key="7">
    <source>
        <dbReference type="SAM" id="Coils"/>
    </source>
</evidence>
<proteinExistence type="predicted"/>
<dbReference type="KEGG" id="hse:Hsero_1337"/>
<keyword evidence="4" id="KW-0238">DNA-binding</keyword>
<dbReference type="PANTHER" id="PTHR44688:SF16">
    <property type="entry name" value="DNA-BINDING TRANSCRIPTIONAL ACTIVATOR DEVR_DOSR"/>
    <property type="match status" value="1"/>
</dbReference>
<dbReference type="RefSeq" id="WP_013233358.1">
    <property type="nucleotide sequence ID" value="NC_014323.1"/>
</dbReference>
<name>D8IP33_HERSS</name>
<evidence type="ECO:0000256" key="2">
    <source>
        <dbReference type="ARBA" id="ARBA00023012"/>
    </source>
</evidence>
<feature type="coiled-coil region" evidence="7">
    <location>
        <begin position="128"/>
        <end position="155"/>
    </location>
</feature>
<evidence type="ECO:0000313" key="11">
    <source>
        <dbReference type="Proteomes" id="UP000000329"/>
    </source>
</evidence>
<dbReference type="InterPro" id="IPR000792">
    <property type="entry name" value="Tscrpt_reg_LuxR_C"/>
</dbReference>
<dbReference type="SUPFAM" id="SSF46894">
    <property type="entry name" value="C-terminal effector domain of the bipartite response regulators"/>
    <property type="match status" value="1"/>
</dbReference>
<keyword evidence="11" id="KW-1185">Reference proteome</keyword>
<dbReference type="PROSITE" id="PS00622">
    <property type="entry name" value="HTH_LUXR_1"/>
    <property type="match status" value="1"/>
</dbReference>
<evidence type="ECO:0000313" key="10">
    <source>
        <dbReference type="EMBL" id="ADJ62853.1"/>
    </source>
</evidence>
<evidence type="ECO:0000259" key="9">
    <source>
        <dbReference type="PROSITE" id="PS50110"/>
    </source>
</evidence>
<dbReference type="EMBL" id="CP002039">
    <property type="protein sequence ID" value="ADJ62853.1"/>
    <property type="molecule type" value="Genomic_DNA"/>
</dbReference>
<feature type="domain" description="Response regulatory" evidence="9">
    <location>
        <begin position="8"/>
        <end position="122"/>
    </location>
</feature>
<dbReference type="SUPFAM" id="SSF52172">
    <property type="entry name" value="CheY-like"/>
    <property type="match status" value="1"/>
</dbReference>
<dbReference type="GO" id="GO:0003677">
    <property type="term" value="F:DNA binding"/>
    <property type="evidence" value="ECO:0007669"/>
    <property type="project" value="UniProtKB-KW"/>
</dbReference>
<protein>
    <submittedName>
        <fullName evidence="10">Two component response regulator protein</fullName>
    </submittedName>
</protein>
<dbReference type="SMART" id="SM00421">
    <property type="entry name" value="HTH_LUXR"/>
    <property type="match status" value="1"/>
</dbReference>
<dbReference type="Pfam" id="PF00196">
    <property type="entry name" value="GerE"/>
    <property type="match status" value="1"/>
</dbReference>
<dbReference type="eggNOG" id="COG4566">
    <property type="taxonomic scope" value="Bacteria"/>
</dbReference>
<evidence type="ECO:0000256" key="5">
    <source>
        <dbReference type="ARBA" id="ARBA00023163"/>
    </source>
</evidence>
<dbReference type="AlphaFoldDB" id="D8IP33"/>
<dbReference type="SMART" id="SM00448">
    <property type="entry name" value="REC"/>
    <property type="match status" value="1"/>
</dbReference>
<keyword evidence="3" id="KW-0805">Transcription regulation</keyword>
<dbReference type="Gene3D" id="3.40.50.2300">
    <property type="match status" value="1"/>
</dbReference>
<accession>D8IP33</accession>
<dbReference type="Pfam" id="PF00072">
    <property type="entry name" value="Response_reg"/>
    <property type="match status" value="1"/>
</dbReference>
<evidence type="ECO:0000256" key="6">
    <source>
        <dbReference type="PROSITE-ProRule" id="PRU00169"/>
    </source>
</evidence>
<sequence length="214" mass="24014">MMETNPPVVYIVDDDEAVRTSLAWLLSSVNIRTECFEGPEAFLKAYDANSLSCLILDVRMPEISGFQLQDRLKEIGADIPVIFVSGHGDIPMSVRALHNGAVDFLEKPYNSQQMLERIQMTLKHVAGNMQARTRRQQLKARLKTLTAREREILEKVIMGQSSKLIARELNISVKTVDVHRASVKDKLGCQSTATLVRDVLMDFGSDFLRLPKAA</sequence>
<dbReference type="Gene3D" id="1.10.10.10">
    <property type="entry name" value="Winged helix-like DNA-binding domain superfamily/Winged helix DNA-binding domain"/>
    <property type="match status" value="1"/>
</dbReference>
<evidence type="ECO:0000259" key="8">
    <source>
        <dbReference type="PROSITE" id="PS50043"/>
    </source>
</evidence>
<evidence type="ECO:0000256" key="3">
    <source>
        <dbReference type="ARBA" id="ARBA00023015"/>
    </source>
</evidence>
<evidence type="ECO:0000256" key="1">
    <source>
        <dbReference type="ARBA" id="ARBA00022553"/>
    </source>
</evidence>
<dbReference type="STRING" id="757424.Hsero_1337"/>
<organism evidence="10 11">
    <name type="scientific">Herbaspirillum seropedicae (strain SmR1)</name>
    <dbReference type="NCBI Taxonomy" id="757424"/>
    <lineage>
        <taxon>Bacteria</taxon>
        <taxon>Pseudomonadati</taxon>
        <taxon>Pseudomonadota</taxon>
        <taxon>Betaproteobacteria</taxon>
        <taxon>Burkholderiales</taxon>
        <taxon>Oxalobacteraceae</taxon>
        <taxon>Herbaspirillum</taxon>
    </lineage>
</organism>
<dbReference type="HOGENOM" id="CLU_000445_90_4_4"/>
<dbReference type="InterPro" id="IPR001789">
    <property type="entry name" value="Sig_transdc_resp-reg_receiver"/>
</dbReference>
<dbReference type="InterPro" id="IPR036388">
    <property type="entry name" value="WH-like_DNA-bd_sf"/>
</dbReference>
<dbReference type="PANTHER" id="PTHR44688">
    <property type="entry name" value="DNA-BINDING TRANSCRIPTIONAL ACTIVATOR DEVR_DOSR"/>
    <property type="match status" value="1"/>
</dbReference>
<dbReference type="PROSITE" id="PS50110">
    <property type="entry name" value="RESPONSE_REGULATORY"/>
    <property type="match status" value="1"/>
</dbReference>
<feature type="modified residue" description="4-aspartylphosphate" evidence="6">
    <location>
        <position position="57"/>
    </location>
</feature>
<feature type="domain" description="HTH luxR-type" evidence="8">
    <location>
        <begin position="138"/>
        <end position="203"/>
    </location>
</feature>
<gene>
    <name evidence="10" type="ordered locus">Hsero_1337</name>
</gene>
<keyword evidence="2" id="KW-0902">Two-component regulatory system</keyword>
<keyword evidence="7" id="KW-0175">Coiled coil</keyword>
<dbReference type="PRINTS" id="PR00038">
    <property type="entry name" value="HTHLUXR"/>
</dbReference>
<keyword evidence="5" id="KW-0804">Transcription</keyword>